<proteinExistence type="predicted"/>
<dbReference type="Proteomes" id="UP000198916">
    <property type="component" value="Unassembled WGS sequence"/>
</dbReference>
<dbReference type="EMBL" id="FNZR01000010">
    <property type="protein sequence ID" value="SEL78812.1"/>
    <property type="molecule type" value="Genomic_DNA"/>
</dbReference>
<reference evidence="2" key="1">
    <citation type="submission" date="2016-10" db="EMBL/GenBank/DDBJ databases">
        <authorList>
            <person name="Varghese N."/>
            <person name="Submissions S."/>
        </authorList>
    </citation>
    <scope>NUCLEOTIDE SEQUENCE [LARGE SCALE GENOMIC DNA]</scope>
    <source>
        <strain evidence="2">Jip14</strain>
    </source>
</reference>
<dbReference type="AlphaFoldDB" id="A0A1H7T1K3"/>
<dbReference type="GO" id="GO:0016740">
    <property type="term" value="F:transferase activity"/>
    <property type="evidence" value="ECO:0007669"/>
    <property type="project" value="UniProtKB-KW"/>
</dbReference>
<dbReference type="STRING" id="332977.SAMN05421740_11039"/>
<keyword evidence="2" id="KW-1185">Reference proteome</keyword>
<dbReference type="RefSeq" id="WP_177181232.1">
    <property type="nucleotide sequence ID" value="NZ_FNZR01000010.1"/>
</dbReference>
<evidence type="ECO:0000313" key="1">
    <source>
        <dbReference type="EMBL" id="SEL78812.1"/>
    </source>
</evidence>
<accession>A0A1H7T1K3</accession>
<keyword evidence="1" id="KW-0808">Transferase</keyword>
<name>A0A1H7T1K3_9SPHI</name>
<sequence>MTKPVTHFSVILTLRNKGDSQFTGDPYALLETWRSAVLQHNEQAILIGEADVEPEA</sequence>
<protein>
    <submittedName>
        <fullName evidence="1">Maltose alpha-D-glucosyltransferase/ alpha-amylase</fullName>
    </submittedName>
</protein>
<gene>
    <name evidence="1" type="ORF">SAMN05421740_11039</name>
</gene>
<evidence type="ECO:0000313" key="2">
    <source>
        <dbReference type="Proteomes" id="UP000198916"/>
    </source>
</evidence>
<organism evidence="1 2">
    <name type="scientific">Parapedobacter koreensis</name>
    <dbReference type="NCBI Taxonomy" id="332977"/>
    <lineage>
        <taxon>Bacteria</taxon>
        <taxon>Pseudomonadati</taxon>
        <taxon>Bacteroidota</taxon>
        <taxon>Sphingobacteriia</taxon>
        <taxon>Sphingobacteriales</taxon>
        <taxon>Sphingobacteriaceae</taxon>
        <taxon>Parapedobacter</taxon>
    </lineage>
</organism>